<dbReference type="Proteomes" id="UP000287756">
    <property type="component" value="Plasmid pLDW-31"/>
</dbReference>
<protein>
    <submittedName>
        <fullName evidence="2">Uncharacterized protein</fullName>
    </submittedName>
</protein>
<keyword evidence="1" id="KW-1133">Transmembrane helix</keyword>
<evidence type="ECO:0000313" key="2">
    <source>
        <dbReference type="EMBL" id="QAS54813.1"/>
    </source>
</evidence>
<evidence type="ECO:0000256" key="1">
    <source>
        <dbReference type="SAM" id="Phobius"/>
    </source>
</evidence>
<dbReference type="KEGG" id="hli:HLI_21405"/>
<organism evidence="2 3">
    <name type="scientific">Halobacillus litoralis</name>
    <dbReference type="NCBI Taxonomy" id="45668"/>
    <lineage>
        <taxon>Bacteria</taxon>
        <taxon>Bacillati</taxon>
        <taxon>Bacillota</taxon>
        <taxon>Bacilli</taxon>
        <taxon>Bacillales</taxon>
        <taxon>Bacillaceae</taxon>
        <taxon>Halobacillus</taxon>
    </lineage>
</organism>
<dbReference type="OrthoDB" id="10002450at2"/>
<proteinExistence type="predicted"/>
<accession>A0A410MJD5</accession>
<sequence>MPKSVPGKLSLLVLVVFLIQIVSFTVALSTNFLGAMLQFITFTPFTASFGLIIGIISFKKETSNKIVPIVTITISAIFILIMLIFLFGFSFGG</sequence>
<dbReference type="RefSeq" id="WP_128527042.1">
    <property type="nucleotide sequence ID" value="NZ_CP026119.1"/>
</dbReference>
<dbReference type="AlphaFoldDB" id="A0A410MJD5"/>
<evidence type="ECO:0000313" key="3">
    <source>
        <dbReference type="Proteomes" id="UP000287756"/>
    </source>
</evidence>
<feature type="transmembrane region" description="Helical" evidence="1">
    <location>
        <begin position="70"/>
        <end position="91"/>
    </location>
</feature>
<keyword evidence="2" id="KW-0614">Plasmid</keyword>
<keyword evidence="1" id="KW-0472">Membrane</keyword>
<name>A0A410MJD5_9BACI</name>
<keyword evidence="1" id="KW-0812">Transmembrane</keyword>
<gene>
    <name evidence="2" type="ORF">HLI_21405</name>
</gene>
<reference evidence="2 3" key="1">
    <citation type="submission" date="2018-01" db="EMBL/GenBank/DDBJ databases">
        <title>The whole genome sequencing and assembly of Halobacillus litoralis ERB031 strain.</title>
        <authorList>
            <person name="Lee S.-J."/>
            <person name="Park M.-K."/>
            <person name="Kim J.-Y."/>
            <person name="Lee Y.-J."/>
            <person name="Yi H."/>
            <person name="Bahn Y.-S."/>
            <person name="Kim J.F."/>
            <person name="Lee D.-W."/>
        </authorList>
    </citation>
    <scope>NUCLEOTIDE SEQUENCE [LARGE SCALE GENOMIC DNA]</scope>
    <source>
        <strain evidence="2 3">ERB 031</strain>
        <plasmid evidence="3">pldw-31</plasmid>
    </source>
</reference>
<geneLocation type="plasmid" evidence="3">
    <name>pldw-31</name>
</geneLocation>
<feature type="transmembrane region" description="Helical" evidence="1">
    <location>
        <begin position="37"/>
        <end position="58"/>
    </location>
</feature>
<dbReference type="EMBL" id="CP026119">
    <property type="protein sequence ID" value="QAS54813.1"/>
    <property type="molecule type" value="Genomic_DNA"/>
</dbReference>